<evidence type="ECO:0000313" key="2">
    <source>
        <dbReference type="EMBL" id="MCQ6958684.1"/>
    </source>
</evidence>
<keyword evidence="3" id="KW-1185">Reference proteome</keyword>
<evidence type="ECO:0000313" key="3">
    <source>
        <dbReference type="Proteomes" id="UP001204376"/>
    </source>
</evidence>
<reference evidence="2 3" key="1">
    <citation type="submission" date="2022-07" db="EMBL/GenBank/DDBJ databases">
        <title>Mucilaginibacter sp. JC4.</title>
        <authorList>
            <person name="Le V."/>
            <person name="Ko S.-R."/>
            <person name="Ahn C.-Y."/>
            <person name="Oh H.-M."/>
        </authorList>
    </citation>
    <scope>NUCLEOTIDE SEQUENCE [LARGE SCALE GENOMIC DNA]</scope>
    <source>
        <strain evidence="2 3">JC4</strain>
    </source>
</reference>
<protein>
    <submittedName>
        <fullName evidence="2">DUF4350 domain-containing protein</fullName>
    </submittedName>
</protein>
<dbReference type="RefSeq" id="WP_256538881.1">
    <property type="nucleotide sequence ID" value="NZ_JANHOH010000002.1"/>
</dbReference>
<dbReference type="InterPro" id="IPR029062">
    <property type="entry name" value="Class_I_gatase-like"/>
</dbReference>
<dbReference type="Proteomes" id="UP001204376">
    <property type="component" value="Unassembled WGS sequence"/>
</dbReference>
<dbReference type="EMBL" id="JANHOH010000002">
    <property type="protein sequence ID" value="MCQ6958684.1"/>
    <property type="molecule type" value="Genomic_DNA"/>
</dbReference>
<organism evidence="2 3">
    <name type="scientific">Mucilaginibacter aquariorum</name>
    <dbReference type="NCBI Taxonomy" id="2967225"/>
    <lineage>
        <taxon>Bacteria</taxon>
        <taxon>Pseudomonadati</taxon>
        <taxon>Bacteroidota</taxon>
        <taxon>Sphingobacteriia</taxon>
        <taxon>Sphingobacteriales</taxon>
        <taxon>Sphingobacteriaceae</taxon>
        <taxon>Mucilaginibacter</taxon>
    </lineage>
</organism>
<evidence type="ECO:0000256" key="1">
    <source>
        <dbReference type="SAM" id="SignalP"/>
    </source>
</evidence>
<gene>
    <name evidence="2" type="ORF">NPE20_11975</name>
</gene>
<name>A0ABT1T278_9SPHI</name>
<feature type="signal peptide" evidence="1">
    <location>
        <begin position="1"/>
        <end position="22"/>
    </location>
</feature>
<comment type="caution">
    <text evidence="2">The sequence shown here is derived from an EMBL/GenBank/DDBJ whole genome shotgun (WGS) entry which is preliminary data.</text>
</comment>
<feature type="chain" id="PRO_5047450692" evidence="1">
    <location>
        <begin position="23"/>
        <end position="261"/>
    </location>
</feature>
<keyword evidence="1" id="KW-0732">Signal</keyword>
<dbReference type="SUPFAM" id="SSF52317">
    <property type="entry name" value="Class I glutamine amidotransferase-like"/>
    <property type="match status" value="1"/>
</dbReference>
<sequence length="261" mass="28758">MKRRLLVIVLFVYSIIAGKVMAQTVALDYYFNHETHTTKDGQNKRFHYMWEDTTNSGFSIWGDIFKSQGAKLTSIEVAPTSQSLKGVAIYIIVDPDSKKENPSPNYIQKADADNIAQWVKSGGVLVLMANDSANVELRHFNILAGCFGMHFNNDMQNHVIDDAHFEDGAVSINNNPVFKTSQKPFLKDVCSIGLTGKATAILKSPAGATIAAITKYGKGTVFAVGDPWLYNEYVNGRLPAGFDNDKAAADLTKYLLLQVNQ</sequence>
<proteinExistence type="predicted"/>
<accession>A0ABT1T278</accession>
<dbReference type="Gene3D" id="3.40.50.880">
    <property type="match status" value="1"/>
</dbReference>